<feature type="transmembrane region" description="Helical" evidence="1">
    <location>
        <begin position="60"/>
        <end position="79"/>
    </location>
</feature>
<gene>
    <name evidence="2" type="ORF">VST7929_03197</name>
</gene>
<keyword evidence="1" id="KW-0472">Membrane</keyword>
<dbReference type="EMBL" id="CAKLDI010000002">
    <property type="protein sequence ID" value="CAH0535723.1"/>
    <property type="molecule type" value="Genomic_DNA"/>
</dbReference>
<keyword evidence="1" id="KW-0812">Transmembrane</keyword>
<dbReference type="Proteomes" id="UP000838672">
    <property type="component" value="Unassembled WGS sequence"/>
</dbReference>
<evidence type="ECO:0000313" key="2">
    <source>
        <dbReference type="EMBL" id="CAH0535723.1"/>
    </source>
</evidence>
<dbReference type="RefSeq" id="WP_237468582.1">
    <property type="nucleotide sequence ID" value="NZ_CAKLDI010000002.1"/>
</dbReference>
<reference evidence="2" key="1">
    <citation type="submission" date="2021-11" db="EMBL/GenBank/DDBJ databases">
        <authorList>
            <person name="Rodrigo-Torres L."/>
            <person name="Arahal R. D."/>
            <person name="Lucena T."/>
        </authorList>
    </citation>
    <scope>NUCLEOTIDE SEQUENCE</scope>
    <source>
        <strain evidence="2">CECT 7929</strain>
    </source>
</reference>
<proteinExistence type="predicted"/>
<name>A0ABM8ZYA1_9VIBR</name>
<accession>A0ABM8ZYA1</accession>
<feature type="transmembrane region" description="Helical" evidence="1">
    <location>
        <begin position="20"/>
        <end position="40"/>
    </location>
</feature>
<comment type="caution">
    <text evidence="2">The sequence shown here is derived from an EMBL/GenBank/DDBJ whole genome shotgun (WGS) entry which is preliminary data.</text>
</comment>
<keyword evidence="1" id="KW-1133">Transmembrane helix</keyword>
<sequence>MKDPDIEIRKWKLEREKGCLLFVLQFSIPALIGIILAKAIEPLLSPDKTWGWLQTNDLLLSLFGGSVFVFPVSYAIWWWRERKYKRHMASIERRT</sequence>
<organism evidence="2 3">
    <name type="scientific">Vibrio stylophorae</name>
    <dbReference type="NCBI Taxonomy" id="659351"/>
    <lineage>
        <taxon>Bacteria</taxon>
        <taxon>Pseudomonadati</taxon>
        <taxon>Pseudomonadota</taxon>
        <taxon>Gammaproteobacteria</taxon>
        <taxon>Vibrionales</taxon>
        <taxon>Vibrionaceae</taxon>
        <taxon>Vibrio</taxon>
    </lineage>
</organism>
<protein>
    <submittedName>
        <fullName evidence="2">Uncharacterized protein</fullName>
    </submittedName>
</protein>
<evidence type="ECO:0000256" key="1">
    <source>
        <dbReference type="SAM" id="Phobius"/>
    </source>
</evidence>
<keyword evidence="3" id="KW-1185">Reference proteome</keyword>
<evidence type="ECO:0000313" key="3">
    <source>
        <dbReference type="Proteomes" id="UP000838672"/>
    </source>
</evidence>